<dbReference type="EMBL" id="FNAD01000027">
    <property type="protein sequence ID" value="SDE53272.1"/>
    <property type="molecule type" value="Genomic_DNA"/>
</dbReference>
<reference evidence="2" key="1">
    <citation type="submission" date="2016-10" db="EMBL/GenBank/DDBJ databases">
        <authorList>
            <person name="Varghese N."/>
            <person name="Submissions S."/>
        </authorList>
    </citation>
    <scope>NUCLEOTIDE SEQUENCE [LARGE SCALE GENOMIC DNA]</scope>
    <source>
        <strain evidence="2">CGMCC 4.3516</strain>
    </source>
</reference>
<accession>A0A1G7DP64</accession>
<evidence type="ECO:0000313" key="2">
    <source>
        <dbReference type="Proteomes" id="UP000198949"/>
    </source>
</evidence>
<dbReference type="STRING" id="58114.SAMN05216270_12711"/>
<dbReference type="AlphaFoldDB" id="A0A1G7DP64"/>
<dbReference type="Proteomes" id="UP000198949">
    <property type="component" value="Unassembled WGS sequence"/>
</dbReference>
<evidence type="ECO:0000313" key="1">
    <source>
        <dbReference type="EMBL" id="SDE53272.1"/>
    </source>
</evidence>
<name>A0A1G7DP64_9ACTN</name>
<dbReference type="OrthoDB" id="5187600at2"/>
<protein>
    <submittedName>
        <fullName evidence="1">Uncharacterized protein</fullName>
    </submittedName>
</protein>
<proteinExistence type="predicted"/>
<keyword evidence="2" id="KW-1185">Reference proteome</keyword>
<sequence length="99" mass="11298">MAETTLHTPEYDPANDGWLGDFHRGPAVFSVHRETANAHPLSPPEYRISCNDGAGPRVICHYIDEPEPVPEWFGAWRGDEWCDWILEQARRLIADPENT</sequence>
<organism evidence="1 2">
    <name type="scientific">Glycomyces harbinensis</name>
    <dbReference type="NCBI Taxonomy" id="58114"/>
    <lineage>
        <taxon>Bacteria</taxon>
        <taxon>Bacillati</taxon>
        <taxon>Actinomycetota</taxon>
        <taxon>Actinomycetes</taxon>
        <taxon>Glycomycetales</taxon>
        <taxon>Glycomycetaceae</taxon>
        <taxon>Glycomyces</taxon>
    </lineage>
</organism>
<gene>
    <name evidence="1" type="ORF">SAMN05216270_12711</name>
</gene>
<dbReference type="RefSeq" id="WP_091040614.1">
    <property type="nucleotide sequence ID" value="NZ_FNAD01000027.1"/>
</dbReference>